<keyword evidence="1" id="KW-0732">Signal</keyword>
<name>A0A6M9BLX1_9NEOP</name>
<dbReference type="Gene3D" id="1.10.2080.10">
    <property type="entry name" value="Insect odorant-binding protein A10/Ejaculatory bulb-specific protein 3"/>
    <property type="match status" value="1"/>
</dbReference>
<evidence type="ECO:0000313" key="2">
    <source>
        <dbReference type="EMBL" id="QKK82656.1"/>
    </source>
</evidence>
<dbReference type="PANTHER" id="PTHR11257:SF13">
    <property type="entry name" value="GEO07322P1"/>
    <property type="match status" value="1"/>
</dbReference>
<feature type="signal peptide" evidence="1">
    <location>
        <begin position="1"/>
        <end position="18"/>
    </location>
</feature>
<organism evidence="2">
    <name type="scientific">Histia rhodope</name>
    <dbReference type="NCBI Taxonomy" id="1453155"/>
    <lineage>
        <taxon>Eukaryota</taxon>
        <taxon>Metazoa</taxon>
        <taxon>Ecdysozoa</taxon>
        <taxon>Arthropoda</taxon>
        <taxon>Hexapoda</taxon>
        <taxon>Insecta</taxon>
        <taxon>Pterygota</taxon>
        <taxon>Neoptera</taxon>
        <taxon>Endopterygota</taxon>
        <taxon>Lepidoptera</taxon>
        <taxon>Glossata</taxon>
        <taxon>Ditrysia</taxon>
        <taxon>Zygaenoidea</taxon>
        <taxon>Zygaenidae</taxon>
        <taxon>Chalcosiinae</taxon>
        <taxon>Histia</taxon>
    </lineage>
</organism>
<dbReference type="SUPFAM" id="SSF100910">
    <property type="entry name" value="Chemosensory protein Csp2"/>
    <property type="match status" value="1"/>
</dbReference>
<sequence>MKTIILVGWLCLLSLSRADYTGKFEDFDLDKVTSNREEMMKLINCFIGTETCTQLYGDLKKVIKEQIDDDCVNCSQKQLTLFVKGIKYFKQNEPAYWKLMQEKMDPEGRMVRFY</sequence>
<evidence type="ECO:0000256" key="1">
    <source>
        <dbReference type="SAM" id="SignalP"/>
    </source>
</evidence>
<dbReference type="InterPro" id="IPR036682">
    <property type="entry name" value="OS_D_A10/PebIII_sf"/>
</dbReference>
<dbReference type="PANTHER" id="PTHR11257">
    <property type="entry name" value="CHEMOSENSORY PROTEIN-RELATED"/>
    <property type="match status" value="1"/>
</dbReference>
<feature type="chain" id="PRO_5026712005" evidence="1">
    <location>
        <begin position="19"/>
        <end position="114"/>
    </location>
</feature>
<gene>
    <name evidence="2" type="primary">CSP12</name>
</gene>
<accession>A0A6M9BLX1</accession>
<dbReference type="EMBL" id="MK887152">
    <property type="protein sequence ID" value="QKK82656.1"/>
    <property type="molecule type" value="mRNA"/>
</dbReference>
<dbReference type="AlphaFoldDB" id="A0A6M9BLX1"/>
<proteinExistence type="evidence at transcript level"/>
<dbReference type="InterPro" id="IPR005055">
    <property type="entry name" value="A10/PebIII"/>
</dbReference>
<dbReference type="Pfam" id="PF03392">
    <property type="entry name" value="OS-D"/>
    <property type="match status" value="1"/>
</dbReference>
<protein>
    <submittedName>
        <fullName evidence="2">Chemosensory protein</fullName>
    </submittedName>
</protein>
<reference evidence="2" key="1">
    <citation type="submission" date="2019-05" db="EMBL/GenBank/DDBJ databases">
        <authorList>
            <person name="Yang H."/>
        </authorList>
    </citation>
    <scope>NUCLEOTIDE SEQUENCE</scope>
</reference>